<dbReference type="InterPro" id="IPR050109">
    <property type="entry name" value="HTH-type_TetR-like_transc_reg"/>
</dbReference>
<dbReference type="PANTHER" id="PTHR30055:SF234">
    <property type="entry name" value="HTH-TYPE TRANSCRIPTIONAL REGULATOR BETI"/>
    <property type="match status" value="1"/>
</dbReference>
<dbReference type="GO" id="GO:0000976">
    <property type="term" value="F:transcription cis-regulatory region binding"/>
    <property type="evidence" value="ECO:0007669"/>
    <property type="project" value="TreeGrafter"/>
</dbReference>
<gene>
    <name evidence="6" type="ORF">SAMN05444164_6428</name>
</gene>
<keyword evidence="1" id="KW-0805">Transcription regulation</keyword>
<feature type="DNA-binding region" description="H-T-H motif" evidence="4">
    <location>
        <begin position="37"/>
        <end position="56"/>
    </location>
</feature>
<protein>
    <submittedName>
        <fullName evidence="6">Transcriptional regulator, TetR family</fullName>
    </submittedName>
</protein>
<evidence type="ECO:0000256" key="3">
    <source>
        <dbReference type="ARBA" id="ARBA00023163"/>
    </source>
</evidence>
<evidence type="ECO:0000256" key="4">
    <source>
        <dbReference type="PROSITE-ProRule" id="PRU00335"/>
    </source>
</evidence>
<dbReference type="RefSeq" id="WP_092123649.1">
    <property type="nucleotide sequence ID" value="NZ_FNTH01000001.1"/>
</dbReference>
<dbReference type="Gene3D" id="1.10.357.10">
    <property type="entry name" value="Tetracycline Repressor, domain 2"/>
    <property type="match status" value="1"/>
</dbReference>
<dbReference type="EMBL" id="FNTH01000001">
    <property type="protein sequence ID" value="SED96031.1"/>
    <property type="molecule type" value="Genomic_DNA"/>
</dbReference>
<sequence length="209" mass="22558">MSAAVQTYQATLDLHRRRVIVDAARRVFEASGLEGASIRAIAQMAGCTTGAIYPLFRSKEEVFAAVLGESLLAVTEEVRAAMDGIAVPAKSLRRGTLAIYKYYDAHPSELTLSLVLFNGERKKKLGSGLDEALKRQLDALLALLAEQVRKATAKPFLPMVRIEATALITHLVGLLVLKHGGRIDVLGNNAPVLLAHYTKNMVARLGGRG</sequence>
<feature type="domain" description="HTH tetR-type" evidence="5">
    <location>
        <begin position="14"/>
        <end position="74"/>
    </location>
</feature>
<dbReference type="Proteomes" id="UP000198992">
    <property type="component" value="Unassembled WGS sequence"/>
</dbReference>
<evidence type="ECO:0000259" key="5">
    <source>
        <dbReference type="PROSITE" id="PS50977"/>
    </source>
</evidence>
<evidence type="ECO:0000256" key="2">
    <source>
        <dbReference type="ARBA" id="ARBA00023125"/>
    </source>
</evidence>
<dbReference type="InterPro" id="IPR009057">
    <property type="entry name" value="Homeodomain-like_sf"/>
</dbReference>
<reference evidence="6 7" key="1">
    <citation type="submission" date="2016-10" db="EMBL/GenBank/DDBJ databases">
        <authorList>
            <person name="de Groot N.N."/>
        </authorList>
    </citation>
    <scope>NUCLEOTIDE SEQUENCE [LARGE SCALE GENOMIC DNA]</scope>
    <source>
        <strain evidence="6 7">MT12</strain>
    </source>
</reference>
<proteinExistence type="predicted"/>
<dbReference type="OrthoDB" id="2356263at2"/>
<evidence type="ECO:0000313" key="7">
    <source>
        <dbReference type="Proteomes" id="UP000198992"/>
    </source>
</evidence>
<dbReference type="PANTHER" id="PTHR30055">
    <property type="entry name" value="HTH-TYPE TRANSCRIPTIONAL REGULATOR RUTR"/>
    <property type="match status" value="1"/>
</dbReference>
<accession>A0A1H5EY20</accession>
<organism evidence="6 7">
    <name type="scientific">Bradyrhizobium erythrophlei</name>
    <dbReference type="NCBI Taxonomy" id="1437360"/>
    <lineage>
        <taxon>Bacteria</taxon>
        <taxon>Pseudomonadati</taxon>
        <taxon>Pseudomonadota</taxon>
        <taxon>Alphaproteobacteria</taxon>
        <taxon>Hyphomicrobiales</taxon>
        <taxon>Nitrobacteraceae</taxon>
        <taxon>Bradyrhizobium</taxon>
    </lineage>
</organism>
<dbReference type="PROSITE" id="PS50977">
    <property type="entry name" value="HTH_TETR_2"/>
    <property type="match status" value="1"/>
</dbReference>
<dbReference type="InterPro" id="IPR001647">
    <property type="entry name" value="HTH_TetR"/>
</dbReference>
<name>A0A1H5EY20_9BRAD</name>
<dbReference type="PRINTS" id="PR00455">
    <property type="entry name" value="HTHTETR"/>
</dbReference>
<evidence type="ECO:0000256" key="1">
    <source>
        <dbReference type="ARBA" id="ARBA00023015"/>
    </source>
</evidence>
<keyword evidence="2 4" id="KW-0238">DNA-binding</keyword>
<keyword evidence="3" id="KW-0804">Transcription</keyword>
<dbReference type="GO" id="GO:0003700">
    <property type="term" value="F:DNA-binding transcription factor activity"/>
    <property type="evidence" value="ECO:0007669"/>
    <property type="project" value="TreeGrafter"/>
</dbReference>
<evidence type="ECO:0000313" key="6">
    <source>
        <dbReference type="EMBL" id="SED96031.1"/>
    </source>
</evidence>
<dbReference type="SUPFAM" id="SSF46689">
    <property type="entry name" value="Homeodomain-like"/>
    <property type="match status" value="1"/>
</dbReference>
<dbReference type="AlphaFoldDB" id="A0A1H5EY20"/>
<dbReference type="Pfam" id="PF00440">
    <property type="entry name" value="TetR_N"/>
    <property type="match status" value="1"/>
</dbReference>